<dbReference type="Pfam" id="PF01266">
    <property type="entry name" value="DAO"/>
    <property type="match status" value="1"/>
</dbReference>
<dbReference type="InterPro" id="IPR006076">
    <property type="entry name" value="FAD-dep_OxRdtase"/>
</dbReference>
<dbReference type="GO" id="GO:0019478">
    <property type="term" value="P:D-amino acid catabolic process"/>
    <property type="evidence" value="ECO:0007669"/>
    <property type="project" value="TreeGrafter"/>
</dbReference>
<protein>
    <recommendedName>
        <fullName evidence="7">FAD dependent oxidoreductase domain-containing protein</fullName>
    </recommendedName>
</protein>
<keyword evidence="3" id="KW-0285">Flavoprotein</keyword>
<dbReference type="InterPro" id="IPR023209">
    <property type="entry name" value="DAO"/>
</dbReference>
<feature type="binding site" evidence="6">
    <location>
        <position position="322"/>
    </location>
    <ligand>
        <name>D-dopa</name>
        <dbReference type="ChEBI" id="CHEBI:149689"/>
    </ligand>
</feature>
<name>A0A8H7PTE2_9FUNG</name>
<dbReference type="Gene3D" id="3.30.9.10">
    <property type="entry name" value="D-Amino Acid Oxidase, subunit A, domain 2"/>
    <property type="match status" value="1"/>
</dbReference>
<evidence type="ECO:0000256" key="4">
    <source>
        <dbReference type="ARBA" id="ARBA00022827"/>
    </source>
</evidence>
<dbReference type="GO" id="GO:0003884">
    <property type="term" value="F:D-amino-acid oxidase activity"/>
    <property type="evidence" value="ECO:0007669"/>
    <property type="project" value="InterPro"/>
</dbReference>
<comment type="similarity">
    <text evidence="2">Belongs to the DAMOX/DASOX family.</text>
</comment>
<evidence type="ECO:0000256" key="1">
    <source>
        <dbReference type="ARBA" id="ARBA00001974"/>
    </source>
</evidence>
<feature type="binding site" evidence="6">
    <location>
        <position position="220"/>
    </location>
    <ligand>
        <name>D-dopa</name>
        <dbReference type="ChEBI" id="CHEBI:149689"/>
    </ligand>
</feature>
<feature type="binding site" evidence="6">
    <location>
        <position position="290"/>
    </location>
    <ligand>
        <name>D-dopa</name>
        <dbReference type="ChEBI" id="CHEBI:149689"/>
    </ligand>
</feature>
<feature type="binding site" evidence="6">
    <location>
        <position position="228"/>
    </location>
    <ligand>
        <name>D-serine</name>
        <dbReference type="ChEBI" id="CHEBI:35247"/>
    </ligand>
</feature>
<dbReference type="AlphaFoldDB" id="A0A8H7PTE2"/>
<feature type="domain" description="FAD dependent oxidoreductase" evidence="7">
    <location>
        <begin position="8"/>
        <end position="338"/>
    </location>
</feature>
<feature type="binding site" evidence="6">
    <location>
        <position position="184"/>
    </location>
    <ligand>
        <name>FAD</name>
        <dbReference type="ChEBI" id="CHEBI:57692"/>
    </ligand>
</feature>
<dbReference type="Gene3D" id="3.40.50.720">
    <property type="entry name" value="NAD(P)-binding Rossmann-like Domain"/>
    <property type="match status" value="1"/>
</dbReference>
<dbReference type="SUPFAM" id="SSF51971">
    <property type="entry name" value="Nucleotide-binding domain"/>
    <property type="match status" value="1"/>
</dbReference>
<dbReference type="Proteomes" id="UP000612746">
    <property type="component" value="Unassembled WGS sequence"/>
</dbReference>
<dbReference type="SUPFAM" id="SSF54373">
    <property type="entry name" value="FAD-linked reductases, C-terminal domain"/>
    <property type="match status" value="1"/>
</dbReference>
<evidence type="ECO:0000256" key="6">
    <source>
        <dbReference type="PIRSR" id="PIRSR000189-1"/>
    </source>
</evidence>
<evidence type="ECO:0000256" key="2">
    <source>
        <dbReference type="ARBA" id="ARBA00006730"/>
    </source>
</evidence>
<organism evidence="8 9">
    <name type="scientific">Umbelopsis vinacea</name>
    <dbReference type="NCBI Taxonomy" id="44442"/>
    <lineage>
        <taxon>Eukaryota</taxon>
        <taxon>Fungi</taxon>
        <taxon>Fungi incertae sedis</taxon>
        <taxon>Mucoromycota</taxon>
        <taxon>Mucoromycotina</taxon>
        <taxon>Umbelopsidomycetes</taxon>
        <taxon>Umbelopsidales</taxon>
        <taxon>Umbelopsidaceae</taxon>
        <taxon>Umbelopsis</taxon>
    </lineage>
</organism>
<sequence length="364" mass="40326">MGAPKINVVGAGVQGLTVALILQKKGYDVTVIAKYWPGDLNIDYTSPWAGADWQAMSSNEDTRLQKFESDTFKVLWELSHLRPKETGIMRVPSFMYFDEKTEDTVNPWWKDVVPDFKRIPQEELPGSAVVGLSHTSVCINTPHYLKWLLSEFTALGGKVRKQFLRHIQDAADEDGSTAAIVNCTGLQARYLGGVEDKKVFATRGQTVLVRAPHFKKILTHQGKDYVTYIIPRSNGDVILGGTQQQHNYDQEPDFGTARAIMERTYKHFPELTHGKGIEALDIVRQNVGLRPTREEGPRVENEFSKAASGKTMLITHNYGHGGYGVQTSWGSATAAAKLVVSGLSQIQGAASDVHGLLDDLWSKL</sequence>
<dbReference type="EMBL" id="JAEPRA010000010">
    <property type="protein sequence ID" value="KAG2179400.1"/>
    <property type="molecule type" value="Genomic_DNA"/>
</dbReference>
<keyword evidence="4 6" id="KW-0274">FAD</keyword>
<dbReference type="OrthoDB" id="2015447at2759"/>
<evidence type="ECO:0000256" key="5">
    <source>
        <dbReference type="ARBA" id="ARBA00023002"/>
    </source>
</evidence>
<dbReference type="PIRSF" id="PIRSF000189">
    <property type="entry name" value="D-aa_oxidase"/>
    <property type="match status" value="1"/>
</dbReference>
<feature type="binding site" evidence="6">
    <location>
        <position position="54"/>
    </location>
    <ligand>
        <name>D-dopa</name>
        <dbReference type="ChEBI" id="CHEBI:149689"/>
    </ligand>
</feature>
<keyword evidence="9" id="KW-1185">Reference proteome</keyword>
<dbReference type="GO" id="GO:0071949">
    <property type="term" value="F:FAD binding"/>
    <property type="evidence" value="ECO:0007669"/>
    <property type="project" value="InterPro"/>
</dbReference>
<dbReference type="PANTHER" id="PTHR11530:SF11">
    <property type="entry name" value="D-ASPARTATE OXIDASE"/>
    <property type="match status" value="1"/>
</dbReference>
<reference evidence="8" key="1">
    <citation type="submission" date="2020-12" db="EMBL/GenBank/DDBJ databases">
        <title>Metabolic potential, ecology and presence of endohyphal bacteria is reflected in genomic diversity of Mucoromycotina.</title>
        <authorList>
            <person name="Muszewska A."/>
            <person name="Okrasinska A."/>
            <person name="Steczkiewicz K."/>
            <person name="Drgas O."/>
            <person name="Orlowska M."/>
            <person name="Perlinska-Lenart U."/>
            <person name="Aleksandrzak-Piekarczyk T."/>
            <person name="Szatraj K."/>
            <person name="Zielenkiewicz U."/>
            <person name="Pilsyk S."/>
            <person name="Malc E."/>
            <person name="Mieczkowski P."/>
            <person name="Kruszewska J.S."/>
            <person name="Biernat P."/>
            <person name="Pawlowska J."/>
        </authorList>
    </citation>
    <scope>NUCLEOTIDE SEQUENCE</scope>
    <source>
        <strain evidence="8">WA0000051536</strain>
    </source>
</reference>
<feature type="binding site" evidence="6">
    <location>
        <begin position="45"/>
        <end position="46"/>
    </location>
    <ligand>
        <name>FAD</name>
        <dbReference type="ChEBI" id="CHEBI:57692"/>
    </ligand>
</feature>
<comment type="cofactor">
    <cofactor evidence="1 6">
        <name>FAD</name>
        <dbReference type="ChEBI" id="CHEBI:57692"/>
    </cofactor>
</comment>
<proteinExistence type="inferred from homology"/>
<evidence type="ECO:0000259" key="7">
    <source>
        <dbReference type="Pfam" id="PF01266"/>
    </source>
</evidence>
<keyword evidence="5" id="KW-0560">Oxidoreductase</keyword>
<evidence type="ECO:0000313" key="8">
    <source>
        <dbReference type="EMBL" id="KAG2179400.1"/>
    </source>
</evidence>
<evidence type="ECO:0000313" key="9">
    <source>
        <dbReference type="Proteomes" id="UP000612746"/>
    </source>
</evidence>
<dbReference type="PANTHER" id="PTHR11530">
    <property type="entry name" value="D-AMINO ACID OXIDASE"/>
    <property type="match status" value="1"/>
</dbReference>
<comment type="caution">
    <text evidence="8">The sequence shown here is derived from an EMBL/GenBank/DDBJ whole genome shotgun (WGS) entry which is preliminary data.</text>
</comment>
<accession>A0A8H7PTE2</accession>
<dbReference type="GO" id="GO:0005737">
    <property type="term" value="C:cytoplasm"/>
    <property type="evidence" value="ECO:0007669"/>
    <property type="project" value="TreeGrafter"/>
</dbReference>
<evidence type="ECO:0000256" key="3">
    <source>
        <dbReference type="ARBA" id="ARBA00022630"/>
    </source>
</evidence>
<gene>
    <name evidence="8" type="ORF">INT44_006246</name>
</gene>